<dbReference type="Proteomes" id="UP000266841">
    <property type="component" value="Unassembled WGS sequence"/>
</dbReference>
<name>K0TCD6_THAOC</name>
<protein>
    <submittedName>
        <fullName evidence="1">Uncharacterized protein</fullName>
    </submittedName>
</protein>
<reference evidence="1 2" key="1">
    <citation type="journal article" date="2012" name="Genome Biol.">
        <title>Genome and low-iron response of an oceanic diatom adapted to chronic iron limitation.</title>
        <authorList>
            <person name="Lommer M."/>
            <person name="Specht M."/>
            <person name="Roy A.S."/>
            <person name="Kraemer L."/>
            <person name="Andreson R."/>
            <person name="Gutowska M.A."/>
            <person name="Wolf J."/>
            <person name="Bergner S.V."/>
            <person name="Schilhabel M.B."/>
            <person name="Klostermeier U.C."/>
            <person name="Beiko R.G."/>
            <person name="Rosenstiel P."/>
            <person name="Hippler M."/>
            <person name="Laroche J."/>
        </authorList>
    </citation>
    <scope>NUCLEOTIDE SEQUENCE [LARGE SCALE GENOMIC DNA]</scope>
    <source>
        <strain evidence="1 2">CCMP1005</strain>
    </source>
</reference>
<accession>K0TCD6</accession>
<comment type="caution">
    <text evidence="1">The sequence shown here is derived from an EMBL/GenBank/DDBJ whole genome shotgun (WGS) entry which is preliminary data.</text>
</comment>
<evidence type="ECO:0000313" key="1">
    <source>
        <dbReference type="EMBL" id="EJK74819.1"/>
    </source>
</evidence>
<dbReference type="EMBL" id="AGNL01003346">
    <property type="protein sequence ID" value="EJK74819.1"/>
    <property type="molecule type" value="Genomic_DNA"/>
</dbReference>
<proteinExistence type="predicted"/>
<gene>
    <name evidence="1" type="ORF">THAOC_03480</name>
</gene>
<sequence>MKGTSFTTLSARSPFPRLHVNIARDNLLSPLKIGRQDDEFAPGRAFLSQCNQVEGFFLLPWKQGGRKQAGQIEQNHHHLERGELLPNEECIRGNTLLGDQRREESQQLKGDDVTQRPHDVAARGDQSIGDGFVPLLGDLYHASQTDEYIECVHERLRDVGDDVEPAASEYVENDLGSVERMIEM</sequence>
<dbReference type="AlphaFoldDB" id="K0TCD6"/>
<organism evidence="1 2">
    <name type="scientific">Thalassiosira oceanica</name>
    <name type="common">Marine diatom</name>
    <dbReference type="NCBI Taxonomy" id="159749"/>
    <lineage>
        <taxon>Eukaryota</taxon>
        <taxon>Sar</taxon>
        <taxon>Stramenopiles</taxon>
        <taxon>Ochrophyta</taxon>
        <taxon>Bacillariophyta</taxon>
        <taxon>Coscinodiscophyceae</taxon>
        <taxon>Thalassiosirophycidae</taxon>
        <taxon>Thalassiosirales</taxon>
        <taxon>Thalassiosiraceae</taxon>
        <taxon>Thalassiosira</taxon>
    </lineage>
</organism>
<evidence type="ECO:0000313" key="2">
    <source>
        <dbReference type="Proteomes" id="UP000266841"/>
    </source>
</evidence>
<keyword evidence="2" id="KW-1185">Reference proteome</keyword>